<dbReference type="RefSeq" id="WP_166411736.1">
    <property type="nucleotide sequence ID" value="NZ_CP049869.1"/>
</dbReference>
<evidence type="ECO:0000313" key="7">
    <source>
        <dbReference type="EMBL" id="QIK79348.1"/>
    </source>
</evidence>
<evidence type="ECO:0000256" key="5">
    <source>
        <dbReference type="ARBA" id="ARBA00023049"/>
    </source>
</evidence>
<sequence length="134" mass="14303">MQHQRAELPARITGSAEAESFFTSCFSDCDPTVENLFVAHLDSQARCLHLSRHIGDACSTDFPLRTIVATAASLGTAGLVLAHNHPSGDSRPSLSDFRATKKLCAVAEALDCFVLDHLVFGGGQCSSMRQLGVI</sequence>
<dbReference type="PROSITE" id="PS50249">
    <property type="entry name" value="MPN"/>
    <property type="match status" value="1"/>
</dbReference>
<dbReference type="Pfam" id="PF04002">
    <property type="entry name" value="RadC"/>
    <property type="match status" value="1"/>
</dbReference>
<keyword evidence="1" id="KW-0645">Protease</keyword>
<evidence type="ECO:0000256" key="1">
    <source>
        <dbReference type="ARBA" id="ARBA00022670"/>
    </source>
</evidence>
<gene>
    <name evidence="7" type="ORF">G7077_10985</name>
</gene>
<feature type="domain" description="MPN" evidence="6">
    <location>
        <begin position="1"/>
        <end position="134"/>
    </location>
</feature>
<keyword evidence="2" id="KW-0479">Metal-binding</keyword>
<dbReference type="GO" id="GO:0008237">
    <property type="term" value="F:metallopeptidase activity"/>
    <property type="evidence" value="ECO:0007669"/>
    <property type="project" value="UniProtKB-KW"/>
</dbReference>
<keyword evidence="5" id="KW-0482">Metalloprotease</keyword>
<dbReference type="InterPro" id="IPR001405">
    <property type="entry name" value="UPF0758"/>
</dbReference>
<dbReference type="PANTHER" id="PTHR30471:SF3">
    <property type="entry name" value="UPF0758 PROTEIN YEES-RELATED"/>
    <property type="match status" value="1"/>
</dbReference>
<keyword evidence="3" id="KW-0378">Hydrolase</keyword>
<reference evidence="7 8" key="1">
    <citation type="submission" date="2020-03" db="EMBL/GenBank/DDBJ databases">
        <title>Sphingomonas sp. nov., isolated from fish.</title>
        <authorList>
            <person name="Hyun D.-W."/>
            <person name="Bae J.-W."/>
        </authorList>
    </citation>
    <scope>NUCLEOTIDE SEQUENCE [LARGE SCALE GENOMIC DNA]</scope>
    <source>
        <strain evidence="7 8">HDW15B</strain>
    </source>
</reference>
<keyword evidence="8" id="KW-1185">Reference proteome</keyword>
<evidence type="ECO:0000256" key="3">
    <source>
        <dbReference type="ARBA" id="ARBA00022801"/>
    </source>
</evidence>
<evidence type="ECO:0000256" key="2">
    <source>
        <dbReference type="ARBA" id="ARBA00022723"/>
    </source>
</evidence>
<evidence type="ECO:0000259" key="6">
    <source>
        <dbReference type="PROSITE" id="PS50249"/>
    </source>
</evidence>
<dbReference type="InterPro" id="IPR020891">
    <property type="entry name" value="UPF0758_CS"/>
</dbReference>
<dbReference type="Proteomes" id="UP000503222">
    <property type="component" value="Chromosome"/>
</dbReference>
<keyword evidence="4" id="KW-0862">Zinc</keyword>
<name>A0A6G7YRH5_9SPHN</name>
<dbReference type="PROSITE" id="PS01302">
    <property type="entry name" value="UPF0758"/>
    <property type="match status" value="1"/>
</dbReference>
<dbReference type="InterPro" id="IPR025657">
    <property type="entry name" value="RadC_JAB"/>
</dbReference>
<proteinExistence type="predicted"/>
<evidence type="ECO:0000313" key="8">
    <source>
        <dbReference type="Proteomes" id="UP000503222"/>
    </source>
</evidence>
<protein>
    <recommendedName>
        <fullName evidence="6">MPN domain-containing protein</fullName>
    </recommendedName>
</protein>
<dbReference type="PANTHER" id="PTHR30471">
    <property type="entry name" value="DNA REPAIR PROTEIN RADC"/>
    <property type="match status" value="1"/>
</dbReference>
<dbReference type="GO" id="GO:0006508">
    <property type="term" value="P:proteolysis"/>
    <property type="evidence" value="ECO:0007669"/>
    <property type="project" value="UniProtKB-KW"/>
</dbReference>
<dbReference type="GO" id="GO:0046872">
    <property type="term" value="F:metal ion binding"/>
    <property type="evidence" value="ECO:0007669"/>
    <property type="project" value="UniProtKB-KW"/>
</dbReference>
<dbReference type="InterPro" id="IPR037518">
    <property type="entry name" value="MPN"/>
</dbReference>
<dbReference type="KEGG" id="spii:G7077_10985"/>
<organism evidence="7 8">
    <name type="scientific">Sphingomonas piscis</name>
    <dbReference type="NCBI Taxonomy" id="2714943"/>
    <lineage>
        <taxon>Bacteria</taxon>
        <taxon>Pseudomonadati</taxon>
        <taxon>Pseudomonadota</taxon>
        <taxon>Alphaproteobacteria</taxon>
        <taxon>Sphingomonadales</taxon>
        <taxon>Sphingomonadaceae</taxon>
        <taxon>Sphingomonas</taxon>
    </lineage>
</organism>
<dbReference type="AlphaFoldDB" id="A0A6G7YRH5"/>
<accession>A0A6G7YRH5</accession>
<dbReference type="Gene3D" id="3.40.140.10">
    <property type="entry name" value="Cytidine Deaminase, domain 2"/>
    <property type="match status" value="1"/>
</dbReference>
<evidence type="ECO:0000256" key="4">
    <source>
        <dbReference type="ARBA" id="ARBA00022833"/>
    </source>
</evidence>
<dbReference type="EMBL" id="CP049869">
    <property type="protein sequence ID" value="QIK79348.1"/>
    <property type="molecule type" value="Genomic_DNA"/>
</dbReference>